<dbReference type="SUPFAM" id="SSF160443">
    <property type="entry name" value="SMR domain-like"/>
    <property type="match status" value="1"/>
</dbReference>
<keyword evidence="3" id="KW-0378">Hydrolase</keyword>
<dbReference type="EMBL" id="QKZQ01000005">
    <property type="protein sequence ID" value="PZX45864.1"/>
    <property type="molecule type" value="Genomic_DNA"/>
</dbReference>
<dbReference type="STRING" id="121821.GCA_001870675_00214"/>
<feature type="compositionally biased region" description="Pro residues" evidence="1">
    <location>
        <begin position="33"/>
        <end position="43"/>
    </location>
</feature>
<dbReference type="InterPro" id="IPR002625">
    <property type="entry name" value="Smr_dom"/>
</dbReference>
<feature type="domain" description="Smr" evidence="2">
    <location>
        <begin position="106"/>
        <end position="196"/>
    </location>
</feature>
<proteinExistence type="predicted"/>
<keyword evidence="4" id="KW-1185">Reference proteome</keyword>
<dbReference type="OrthoDB" id="7165597at2"/>
<dbReference type="PANTHER" id="PTHR35562">
    <property type="entry name" value="DNA ENDONUCLEASE SMRA-RELATED"/>
    <property type="match status" value="1"/>
</dbReference>
<evidence type="ECO:0000256" key="1">
    <source>
        <dbReference type="SAM" id="MobiDB-lite"/>
    </source>
</evidence>
<evidence type="ECO:0000313" key="3">
    <source>
        <dbReference type="EMBL" id="PZX45864.1"/>
    </source>
</evidence>
<protein>
    <submittedName>
        <fullName evidence="3">DNA-nicking Smr family endonuclease</fullName>
    </submittedName>
</protein>
<dbReference type="Pfam" id="PF01713">
    <property type="entry name" value="Smr"/>
    <property type="match status" value="1"/>
</dbReference>
<name>A0A2W7QB38_9RHOB</name>
<organism evidence="3 4">
    <name type="scientific">Roseinatronobacter thiooxidans</name>
    <dbReference type="NCBI Taxonomy" id="121821"/>
    <lineage>
        <taxon>Bacteria</taxon>
        <taxon>Pseudomonadati</taxon>
        <taxon>Pseudomonadota</taxon>
        <taxon>Alphaproteobacteria</taxon>
        <taxon>Rhodobacterales</taxon>
        <taxon>Paracoccaceae</taxon>
        <taxon>Roseinatronobacter</taxon>
    </lineage>
</organism>
<evidence type="ECO:0000259" key="2">
    <source>
        <dbReference type="PROSITE" id="PS50828"/>
    </source>
</evidence>
<evidence type="ECO:0000313" key="4">
    <source>
        <dbReference type="Proteomes" id="UP000249364"/>
    </source>
</evidence>
<dbReference type="PROSITE" id="PS50828">
    <property type="entry name" value="SMR"/>
    <property type="match status" value="1"/>
</dbReference>
<keyword evidence="3" id="KW-0255">Endonuclease</keyword>
<comment type="caution">
    <text evidence="3">The sequence shown here is derived from an EMBL/GenBank/DDBJ whole genome shotgun (WGS) entry which is preliminary data.</text>
</comment>
<feature type="region of interest" description="Disordered" evidence="1">
    <location>
        <begin position="1"/>
        <end position="73"/>
    </location>
</feature>
<reference evidence="3 4" key="1">
    <citation type="submission" date="2018-06" db="EMBL/GenBank/DDBJ databases">
        <title>Genomic Encyclopedia of Archaeal and Bacterial Type Strains, Phase II (KMG-II): from individual species to whole genera.</title>
        <authorList>
            <person name="Goeker M."/>
        </authorList>
    </citation>
    <scope>NUCLEOTIDE SEQUENCE [LARGE SCALE GENOMIC DNA]</scope>
    <source>
        <strain evidence="3 4">DSM 13087</strain>
    </source>
</reference>
<dbReference type="AlphaFoldDB" id="A0A2W7QB38"/>
<dbReference type="Gene3D" id="3.30.1370.110">
    <property type="match status" value="1"/>
</dbReference>
<keyword evidence="3" id="KW-0540">Nuclease</keyword>
<dbReference type="GO" id="GO:0004519">
    <property type="term" value="F:endonuclease activity"/>
    <property type="evidence" value="ECO:0007669"/>
    <property type="project" value="UniProtKB-KW"/>
</dbReference>
<dbReference type="SMART" id="SM00463">
    <property type="entry name" value="SMR"/>
    <property type="match status" value="1"/>
</dbReference>
<dbReference type="InterPro" id="IPR036063">
    <property type="entry name" value="Smr_dom_sf"/>
</dbReference>
<dbReference type="Proteomes" id="UP000249364">
    <property type="component" value="Unassembled WGS sequence"/>
</dbReference>
<dbReference type="PANTHER" id="PTHR35562:SF2">
    <property type="entry name" value="DNA ENDONUCLEASE SMRA-RELATED"/>
    <property type="match status" value="1"/>
</dbReference>
<dbReference type="RefSeq" id="WP_071468093.1">
    <property type="nucleotide sequence ID" value="NZ_MEHT01000001.1"/>
</dbReference>
<sequence>MTRRRRGLSPEDQELWGRVVQTARPLKSDPKPVFMPDPAPVPEAKPRFRPTPETARGSYRPTPSRPPPGHDLAHPLSEALAQVPVRMDKRKFQRLSRGKLDPEARIDLHGMTLAQAHGVLNGFILRAQAQGLRLVLVITGKGKTVGDDGPIPRRQGALKHDVPQWLRMAPLHGVVLEIREAHARHGGSGAYYVYLRRSR</sequence>
<accession>A0A2W7QB38</accession>
<gene>
    <name evidence="3" type="ORF">LY56_01425</name>
</gene>